<dbReference type="OrthoDB" id="28112at2759"/>
<keyword evidence="2" id="KW-0808">Transferase</keyword>
<dbReference type="Gene3D" id="1.10.510.10">
    <property type="entry name" value="Transferase(Phosphotransferase) domain 1"/>
    <property type="match status" value="1"/>
</dbReference>
<keyword evidence="4 11" id="KW-0418">Kinase</keyword>
<protein>
    <submittedName>
        <fullName evidence="11">Pkinase-domain-containing protein</fullName>
    </submittedName>
</protein>
<evidence type="ECO:0000313" key="11">
    <source>
        <dbReference type="EMBL" id="TEB37514.1"/>
    </source>
</evidence>
<dbReference type="SUPFAM" id="SSF56112">
    <property type="entry name" value="Protein kinase-like (PK-like)"/>
    <property type="match status" value="1"/>
</dbReference>
<evidence type="ECO:0000256" key="6">
    <source>
        <dbReference type="PIRSR" id="PIRSR630616-1"/>
    </source>
</evidence>
<keyword evidence="3 7" id="KW-0547">Nucleotide-binding</keyword>
<evidence type="ECO:0000256" key="8">
    <source>
        <dbReference type="PIRSR" id="PIRSR630616-3"/>
    </source>
</evidence>
<feature type="compositionally biased region" description="Low complexity" evidence="9">
    <location>
        <begin position="787"/>
        <end position="799"/>
    </location>
</feature>
<dbReference type="GO" id="GO:0005524">
    <property type="term" value="F:ATP binding"/>
    <property type="evidence" value="ECO:0007669"/>
    <property type="project" value="UniProtKB-KW"/>
</dbReference>
<accession>A0A4Y7TUB1</accession>
<feature type="compositionally biased region" description="Basic and acidic residues" evidence="9">
    <location>
        <begin position="510"/>
        <end position="526"/>
    </location>
</feature>
<feature type="region of interest" description="Disordered" evidence="9">
    <location>
        <begin position="59"/>
        <end position="82"/>
    </location>
</feature>
<feature type="region of interest" description="Disordered" evidence="9">
    <location>
        <begin position="278"/>
        <end position="301"/>
    </location>
</feature>
<proteinExistence type="predicted"/>
<feature type="compositionally biased region" description="Polar residues" evidence="9">
    <location>
        <begin position="627"/>
        <end position="652"/>
    </location>
</feature>
<evidence type="ECO:0000256" key="5">
    <source>
        <dbReference type="ARBA" id="ARBA00022840"/>
    </source>
</evidence>
<dbReference type="STRING" id="71717.A0A4Y7TUB1"/>
<evidence type="ECO:0000256" key="1">
    <source>
        <dbReference type="ARBA" id="ARBA00022527"/>
    </source>
</evidence>
<evidence type="ECO:0000313" key="12">
    <source>
        <dbReference type="Proteomes" id="UP000298030"/>
    </source>
</evidence>
<dbReference type="InterPro" id="IPR030616">
    <property type="entry name" value="Aur-like"/>
</dbReference>
<feature type="compositionally biased region" description="Polar residues" evidence="9">
    <location>
        <begin position="542"/>
        <end position="558"/>
    </location>
</feature>
<feature type="domain" description="Protein kinase" evidence="10">
    <location>
        <begin position="149"/>
        <end position="487"/>
    </location>
</feature>
<feature type="region of interest" description="Disordered" evidence="9">
    <location>
        <begin position="859"/>
        <end position="905"/>
    </location>
</feature>
<feature type="compositionally biased region" description="Pro residues" evidence="9">
    <location>
        <begin position="661"/>
        <end position="671"/>
    </location>
</feature>
<dbReference type="Gene3D" id="3.30.200.20">
    <property type="entry name" value="Phosphorylase Kinase, domain 1"/>
    <property type="match status" value="1"/>
</dbReference>
<feature type="active site" description="Proton acceptor" evidence="6">
    <location>
        <position position="339"/>
    </location>
</feature>
<dbReference type="InterPro" id="IPR000719">
    <property type="entry name" value="Prot_kinase_dom"/>
</dbReference>
<feature type="binding site" evidence="7">
    <location>
        <position position="369"/>
    </location>
    <ligand>
        <name>ATP</name>
        <dbReference type="ChEBI" id="CHEBI:30616"/>
    </ligand>
</feature>
<feature type="compositionally biased region" description="Polar residues" evidence="9">
    <location>
        <begin position="476"/>
        <end position="485"/>
    </location>
</feature>
<dbReference type="AlphaFoldDB" id="A0A4Y7TUB1"/>
<gene>
    <name evidence="11" type="ORF">FA13DRAFT_1752270</name>
</gene>
<evidence type="ECO:0000256" key="3">
    <source>
        <dbReference type="ARBA" id="ARBA00022741"/>
    </source>
</evidence>
<feature type="binding site" evidence="7">
    <location>
        <position position="208"/>
    </location>
    <ligand>
        <name>ATP</name>
        <dbReference type="ChEBI" id="CHEBI:30616"/>
    </ligand>
</feature>
<feature type="compositionally biased region" description="Polar residues" evidence="9">
    <location>
        <begin position="728"/>
        <end position="739"/>
    </location>
</feature>
<dbReference type="SMART" id="SM00220">
    <property type="entry name" value="S_TKc"/>
    <property type="match status" value="1"/>
</dbReference>
<evidence type="ECO:0000256" key="2">
    <source>
        <dbReference type="ARBA" id="ARBA00022679"/>
    </source>
</evidence>
<feature type="region of interest" description="Disordered" evidence="9">
    <location>
        <begin position="830"/>
        <end position="849"/>
    </location>
</feature>
<dbReference type="PANTHER" id="PTHR24350">
    <property type="entry name" value="SERINE/THREONINE-PROTEIN KINASE IAL-RELATED"/>
    <property type="match status" value="1"/>
</dbReference>
<sequence length="925" mass="99574">MLQNPVQLPSLSLSASSKHLPHDNVQFNAAVRFQKDPYTARNVYQSRIPAPVVPLSVSTNLVPSPSSSSPRPRSPYISSRPLSGLATPSNAPAFPSALSQCASFGGGSSLEDVLAQGDVVGEGLDLQGEIIRHVSSTLDTNCDPPAQEFEVVRRLGTGSYAVVYLVREVLSRPPSSDDGHMSIIGSMELDGRQTRHPQTVYGREFAVKLLSKANLDEEALEAQMSEVTIHQSLRLHPNIVTLYRTLETSSFLLLLLEYVPGEDLFYFLEQARDHYDLDSNPNPSDSISTSRTPPTPSLLSNLHPSQLLSRTRLRLIASMFAQMCDAVAACHAQNVFHRDIKPENFIVTDGWTTLPDGRQERKVVVKLTDFGLSTTDLESSDMDCGSAPYMSYECRNNVAPHLQLYHYNPWTDTTEGACNPVNFFIHRFAGMTRPVVDFLVNNSRDVDSQRISAAGFGTWIKNLPTLLGGHGMQRTISNSSTQGHRITSIPLSHRPISPVRTPAMATRSLSQREERSELSIEERELNEPPQDESGARKGKGGSTVSAASPQDETLNTLAVASHKQSSVKTSTTSSSRRTQSFEPTAMYAIPQPLIINLRNSTSTTTSPPPTTSTTTPTSPPFGKANAATATSNLGRTSPTEEPLSSTVSNVSSLIMGLNAPTSPPPPPPPSAPASYKSDEASSTWSRGRSPREFSPRPVSNASRSPGQSLASKSQTSLARGADGDLPASSASSMVSGNWRSSMSTTSSAGTSTSAFTRYSNSSLRSVSTTATSVSNTSWRTTSVKQPSISSKASSTYSGSTGVSAVPKNIKIMHGVPWELDQLPRQQYHNPTGDIFGAPPVRKQRTKKHKDVKLDTINERPVGSKASESLRKDAMTSTTDLPVSPQSDGAAVTKEEGVTEGGSGGVKKVQKGQINALAKMLSALRR</sequence>
<name>A0A4Y7TUB1_COPMI</name>
<feature type="binding site" evidence="7">
    <location>
        <begin position="343"/>
        <end position="344"/>
    </location>
    <ligand>
        <name>ATP</name>
        <dbReference type="ChEBI" id="CHEBI:30616"/>
    </ligand>
</feature>
<feature type="compositionally biased region" description="Polar residues" evidence="9">
    <location>
        <begin position="697"/>
        <end position="717"/>
    </location>
</feature>
<dbReference type="GO" id="GO:0004674">
    <property type="term" value="F:protein serine/threonine kinase activity"/>
    <property type="evidence" value="ECO:0007669"/>
    <property type="project" value="UniProtKB-KW"/>
</dbReference>
<dbReference type="Pfam" id="PF00069">
    <property type="entry name" value="Pkinase"/>
    <property type="match status" value="1"/>
</dbReference>
<feature type="compositionally biased region" description="Low complexity" evidence="9">
    <location>
        <begin position="600"/>
        <end position="616"/>
    </location>
</feature>
<feature type="compositionally biased region" description="Low complexity" evidence="9">
    <location>
        <begin position="561"/>
        <end position="580"/>
    </location>
</feature>
<evidence type="ECO:0000256" key="7">
    <source>
        <dbReference type="PIRSR" id="PIRSR630616-2"/>
    </source>
</evidence>
<feature type="region of interest" description="Disordered" evidence="9">
    <location>
        <begin position="476"/>
        <end position="801"/>
    </location>
</feature>
<evidence type="ECO:0000256" key="4">
    <source>
        <dbReference type="ARBA" id="ARBA00022777"/>
    </source>
</evidence>
<reference evidence="11 12" key="1">
    <citation type="journal article" date="2019" name="Nat. Ecol. Evol.">
        <title>Megaphylogeny resolves global patterns of mushroom evolution.</title>
        <authorList>
            <person name="Varga T."/>
            <person name="Krizsan K."/>
            <person name="Foldi C."/>
            <person name="Dima B."/>
            <person name="Sanchez-Garcia M."/>
            <person name="Sanchez-Ramirez S."/>
            <person name="Szollosi G.J."/>
            <person name="Szarkandi J.G."/>
            <person name="Papp V."/>
            <person name="Albert L."/>
            <person name="Andreopoulos W."/>
            <person name="Angelini C."/>
            <person name="Antonin V."/>
            <person name="Barry K.W."/>
            <person name="Bougher N.L."/>
            <person name="Buchanan P."/>
            <person name="Buyck B."/>
            <person name="Bense V."/>
            <person name="Catcheside P."/>
            <person name="Chovatia M."/>
            <person name="Cooper J."/>
            <person name="Damon W."/>
            <person name="Desjardin D."/>
            <person name="Finy P."/>
            <person name="Geml J."/>
            <person name="Haridas S."/>
            <person name="Hughes K."/>
            <person name="Justo A."/>
            <person name="Karasinski D."/>
            <person name="Kautmanova I."/>
            <person name="Kiss B."/>
            <person name="Kocsube S."/>
            <person name="Kotiranta H."/>
            <person name="LaButti K.M."/>
            <person name="Lechner B.E."/>
            <person name="Liimatainen K."/>
            <person name="Lipzen A."/>
            <person name="Lukacs Z."/>
            <person name="Mihaltcheva S."/>
            <person name="Morgado L.N."/>
            <person name="Niskanen T."/>
            <person name="Noordeloos M.E."/>
            <person name="Ohm R.A."/>
            <person name="Ortiz-Santana B."/>
            <person name="Ovrebo C."/>
            <person name="Racz N."/>
            <person name="Riley R."/>
            <person name="Savchenko A."/>
            <person name="Shiryaev A."/>
            <person name="Soop K."/>
            <person name="Spirin V."/>
            <person name="Szebenyi C."/>
            <person name="Tomsovsky M."/>
            <person name="Tulloss R.E."/>
            <person name="Uehling J."/>
            <person name="Grigoriev I.V."/>
            <person name="Vagvolgyi C."/>
            <person name="Papp T."/>
            <person name="Martin F.M."/>
            <person name="Miettinen O."/>
            <person name="Hibbett D.S."/>
            <person name="Nagy L.G."/>
        </authorList>
    </citation>
    <scope>NUCLEOTIDE SEQUENCE [LARGE SCALE GENOMIC DNA]</scope>
    <source>
        <strain evidence="11 12">FP101781</strain>
    </source>
</reference>
<evidence type="ECO:0000259" key="10">
    <source>
        <dbReference type="PROSITE" id="PS50011"/>
    </source>
</evidence>
<dbReference type="Proteomes" id="UP000298030">
    <property type="component" value="Unassembled WGS sequence"/>
</dbReference>
<dbReference type="PROSITE" id="PS50011">
    <property type="entry name" value="PROTEIN_KINASE_DOM"/>
    <property type="match status" value="1"/>
</dbReference>
<evidence type="ECO:0000256" key="9">
    <source>
        <dbReference type="SAM" id="MobiDB-lite"/>
    </source>
</evidence>
<feature type="compositionally biased region" description="Low complexity" evidence="9">
    <location>
        <begin position="740"/>
        <end position="777"/>
    </location>
</feature>
<keyword evidence="5 7" id="KW-0067">ATP-binding</keyword>
<keyword evidence="12" id="KW-1185">Reference proteome</keyword>
<dbReference type="PROSITE" id="PS00108">
    <property type="entry name" value="PROTEIN_KINASE_ST"/>
    <property type="match status" value="1"/>
</dbReference>
<organism evidence="11 12">
    <name type="scientific">Coprinellus micaceus</name>
    <name type="common">Glistening ink-cap mushroom</name>
    <name type="synonym">Coprinus micaceus</name>
    <dbReference type="NCBI Taxonomy" id="71717"/>
    <lineage>
        <taxon>Eukaryota</taxon>
        <taxon>Fungi</taxon>
        <taxon>Dikarya</taxon>
        <taxon>Basidiomycota</taxon>
        <taxon>Agaricomycotina</taxon>
        <taxon>Agaricomycetes</taxon>
        <taxon>Agaricomycetidae</taxon>
        <taxon>Agaricales</taxon>
        <taxon>Agaricineae</taxon>
        <taxon>Psathyrellaceae</taxon>
        <taxon>Coprinellus</taxon>
    </lineage>
</organism>
<feature type="cross-link" description="Glycyl lysine isopeptide (Lys-Gly) (interchain with G-Cter in SUMO2)" evidence="8">
    <location>
        <position position="341"/>
    </location>
</feature>
<comment type="caution">
    <text evidence="11">The sequence shown here is derived from an EMBL/GenBank/DDBJ whole genome shotgun (WGS) entry which is preliminary data.</text>
</comment>
<dbReference type="EMBL" id="QPFP01000004">
    <property type="protein sequence ID" value="TEB37514.1"/>
    <property type="molecule type" value="Genomic_DNA"/>
</dbReference>
<dbReference type="InterPro" id="IPR011009">
    <property type="entry name" value="Kinase-like_dom_sf"/>
</dbReference>
<feature type="compositionally biased region" description="Low complexity" evidence="9">
    <location>
        <begin position="283"/>
        <end position="301"/>
    </location>
</feature>
<dbReference type="InterPro" id="IPR008271">
    <property type="entry name" value="Ser/Thr_kinase_AS"/>
</dbReference>
<feature type="compositionally biased region" description="Polar residues" evidence="9">
    <location>
        <begin position="874"/>
        <end position="886"/>
    </location>
</feature>
<keyword evidence="1" id="KW-0723">Serine/threonine-protein kinase</keyword>